<comment type="catalytic activity">
    <reaction evidence="4 6">
        <text>L-kynurenine + H2O = anthranilate + L-alanine + H(+)</text>
        <dbReference type="Rhea" id="RHEA:16813"/>
        <dbReference type="ChEBI" id="CHEBI:15377"/>
        <dbReference type="ChEBI" id="CHEBI:15378"/>
        <dbReference type="ChEBI" id="CHEBI:16567"/>
        <dbReference type="ChEBI" id="CHEBI:57959"/>
        <dbReference type="ChEBI" id="CHEBI:57972"/>
        <dbReference type="EC" id="3.7.1.3"/>
    </reaction>
</comment>
<reference evidence="7 8" key="1">
    <citation type="submission" date="2024-08" db="EMBL/GenBank/DDBJ databases">
        <authorList>
            <person name="Lu H."/>
        </authorList>
    </citation>
    <scope>NUCLEOTIDE SEQUENCE [LARGE SCALE GENOMIC DNA]</scope>
    <source>
        <strain evidence="7 8">BYS180W</strain>
    </source>
</reference>
<dbReference type="PANTHER" id="PTHR14084">
    <property type="entry name" value="KYNURENINASE"/>
    <property type="match status" value="1"/>
</dbReference>
<dbReference type="Gene3D" id="3.40.640.10">
    <property type="entry name" value="Type I PLP-dependent aspartate aminotransferase-like (Major domain)"/>
    <property type="match status" value="1"/>
</dbReference>
<evidence type="ECO:0000256" key="1">
    <source>
        <dbReference type="ARBA" id="ARBA00022642"/>
    </source>
</evidence>
<dbReference type="InterPro" id="IPR015421">
    <property type="entry name" value="PyrdxlP-dep_Trfase_major"/>
</dbReference>
<dbReference type="InterPro" id="IPR010111">
    <property type="entry name" value="Kynureninase"/>
</dbReference>
<dbReference type="RefSeq" id="WP_394462725.1">
    <property type="nucleotide sequence ID" value="NZ_JBIGHZ010000005.1"/>
</dbReference>
<evidence type="ECO:0000256" key="6">
    <source>
        <dbReference type="PIRNR" id="PIRNR038800"/>
    </source>
</evidence>
<comment type="subunit">
    <text evidence="4 6">Homodimer.</text>
</comment>
<dbReference type="PANTHER" id="PTHR14084:SF0">
    <property type="entry name" value="KYNURENINASE"/>
    <property type="match status" value="1"/>
</dbReference>
<feature type="binding site" evidence="4">
    <location>
        <position position="206"/>
    </location>
    <ligand>
        <name>pyridoxal 5'-phosphate</name>
        <dbReference type="ChEBI" id="CHEBI:597326"/>
    </ligand>
</feature>
<comment type="function">
    <text evidence="4 6">Catalyzes the cleavage of L-kynurenine (L-Kyn) and L-3-hydroxykynurenine (L-3OHKyn) into anthranilic acid (AA) and 3-hydroxyanthranilic acid (3-OHAA), respectively.</text>
</comment>
<organism evidence="7 8">
    <name type="scientific">Roseateles rivi</name>
    <dbReference type="NCBI Taxonomy" id="3299028"/>
    <lineage>
        <taxon>Bacteria</taxon>
        <taxon>Pseudomonadati</taxon>
        <taxon>Pseudomonadota</taxon>
        <taxon>Betaproteobacteria</taxon>
        <taxon>Burkholderiales</taxon>
        <taxon>Sphaerotilaceae</taxon>
        <taxon>Roseateles</taxon>
    </lineage>
</organism>
<comment type="catalytic activity">
    <reaction evidence="6">
        <text>3-hydroxy-L-kynurenine + H2O = 3-hydroxyanthranilate + L-alanine + H(+)</text>
        <dbReference type="Rhea" id="RHEA:25143"/>
        <dbReference type="ChEBI" id="CHEBI:15377"/>
        <dbReference type="ChEBI" id="CHEBI:15378"/>
        <dbReference type="ChEBI" id="CHEBI:36559"/>
        <dbReference type="ChEBI" id="CHEBI:57972"/>
        <dbReference type="ChEBI" id="CHEBI:58125"/>
        <dbReference type="EC" id="3.7.1.3"/>
    </reaction>
</comment>
<gene>
    <name evidence="4 7" type="primary">kynU</name>
    <name evidence="7" type="ORF">ACG0Z6_14795</name>
</gene>
<comment type="pathway">
    <text evidence="4 6">Amino-acid degradation; L-kynurenine degradation; L-alanine and anthranilate from L-kynurenine: step 1/1.</text>
</comment>
<feature type="binding site" evidence="4">
    <location>
        <position position="258"/>
    </location>
    <ligand>
        <name>pyridoxal 5'-phosphate</name>
        <dbReference type="ChEBI" id="CHEBI:597326"/>
    </ligand>
</feature>
<keyword evidence="8" id="KW-1185">Reference proteome</keyword>
<dbReference type="HAMAP" id="MF_01970">
    <property type="entry name" value="Kynureninase"/>
    <property type="match status" value="1"/>
</dbReference>
<feature type="binding site" evidence="4">
    <location>
        <begin position="134"/>
        <end position="137"/>
    </location>
    <ligand>
        <name>pyridoxal 5'-phosphate</name>
        <dbReference type="ChEBI" id="CHEBI:597326"/>
    </ligand>
</feature>
<dbReference type="Gene3D" id="3.90.1150.10">
    <property type="entry name" value="Aspartate Aminotransferase, domain 1"/>
    <property type="match status" value="1"/>
</dbReference>
<evidence type="ECO:0000256" key="4">
    <source>
        <dbReference type="HAMAP-Rule" id="MF_01970"/>
    </source>
</evidence>
<dbReference type="NCBIfam" id="TIGR01814">
    <property type="entry name" value="kynureninase"/>
    <property type="match status" value="1"/>
</dbReference>
<dbReference type="PIRSF" id="PIRSF038800">
    <property type="entry name" value="KYNU"/>
    <property type="match status" value="1"/>
</dbReference>
<proteinExistence type="inferred from homology"/>
<feature type="binding site" evidence="4">
    <location>
        <position position="203"/>
    </location>
    <ligand>
        <name>pyridoxal 5'-phosphate</name>
        <dbReference type="ChEBI" id="CHEBI:597326"/>
    </ligand>
</feature>
<feature type="binding site" evidence="4">
    <location>
        <position position="284"/>
    </location>
    <ligand>
        <name>pyridoxal 5'-phosphate</name>
        <dbReference type="ChEBI" id="CHEBI:597326"/>
    </ligand>
</feature>
<dbReference type="Proteomes" id="UP001606099">
    <property type="component" value="Unassembled WGS sequence"/>
</dbReference>
<dbReference type="EMBL" id="JBIGHZ010000005">
    <property type="protein sequence ID" value="MFG6449493.1"/>
    <property type="molecule type" value="Genomic_DNA"/>
</dbReference>
<feature type="modified residue" description="N6-(pyridoxal phosphate)lysine" evidence="4">
    <location>
        <position position="229"/>
    </location>
</feature>
<accession>A0ABW7FYX7</accession>
<keyword evidence="3 4" id="KW-0663">Pyridoxal phosphate</keyword>
<keyword evidence="1 4" id="KW-0662">Pyridine nucleotide biosynthesis</keyword>
<evidence type="ECO:0000313" key="7">
    <source>
        <dbReference type="EMBL" id="MFG6449493.1"/>
    </source>
</evidence>
<feature type="binding site" evidence="4">
    <location>
        <position position="102"/>
    </location>
    <ligand>
        <name>pyridoxal 5'-phosphate</name>
        <dbReference type="ChEBI" id="CHEBI:597326"/>
    </ligand>
</feature>
<sequence length="441" mass="47559">MNPLPIHSRADCQALDRADALAGLKSQFDLPPGVIYLDGNSLGVLPSATPARVAQVLTQEWGQDLIRSWNSAGWIDMPARVGNKIARLVGARNGELVVADSTSVNLYKVLSAALQIAKQDRPGARWVVSERSNFPTDLYIAQSLCRQHGLELKLVDEPEQLPQSLQDCAVLMLTHVNYRTGRMHDMAALTRSAHAAGALVVWDLAHSAGAVPVDLHAAKADFAVGCGYKYLNGGPGAPAFVWAHPRHAERFWQPLSGWMGHDAPFAFTPDYRPAPGVRRYLCGTPAVIGMAALECGVDTVLAAEPLGGMAALRAKSLALTETFIHLVETRCGTLAATDLGVRLASPRAGALRGSQVSLVLHAPLQHAGYAVVQALIARGVIGDFRAGDSERLSEVPHILRFGFTPLYLSFAEVWDAVEHLHQVLGQQEWQNPKFHQTASVT</sequence>
<evidence type="ECO:0000256" key="2">
    <source>
        <dbReference type="ARBA" id="ARBA00022801"/>
    </source>
</evidence>
<comment type="cofactor">
    <cofactor evidence="4 6">
        <name>pyridoxal 5'-phosphate</name>
        <dbReference type="ChEBI" id="CHEBI:597326"/>
    </cofactor>
</comment>
<evidence type="ECO:0000313" key="8">
    <source>
        <dbReference type="Proteomes" id="UP001606099"/>
    </source>
</evidence>
<evidence type="ECO:0000256" key="3">
    <source>
        <dbReference type="ARBA" id="ARBA00022898"/>
    </source>
</evidence>
<dbReference type="GO" id="GO:0030429">
    <property type="term" value="F:kynureninase activity"/>
    <property type="evidence" value="ECO:0007669"/>
    <property type="project" value="UniProtKB-EC"/>
</dbReference>
<evidence type="ECO:0000256" key="5">
    <source>
        <dbReference type="NCBIfam" id="TIGR01814"/>
    </source>
</evidence>
<comment type="pathway">
    <text evidence="4 6">Cofactor biosynthesis; NAD(+) biosynthesis; quinolinate from L-kynurenine: step 2/3.</text>
</comment>
<dbReference type="InterPro" id="IPR015424">
    <property type="entry name" value="PyrdxlP-dep_Trfase"/>
</dbReference>
<dbReference type="SUPFAM" id="SSF53383">
    <property type="entry name" value="PLP-dependent transferases"/>
    <property type="match status" value="1"/>
</dbReference>
<name>A0ABW7FYX7_9BURK</name>
<dbReference type="Pfam" id="PF22580">
    <property type="entry name" value="KYNU_C"/>
    <property type="match status" value="1"/>
</dbReference>
<dbReference type="EC" id="3.7.1.3" evidence="4 5"/>
<comment type="similarity">
    <text evidence="4 6">Belongs to the kynureninase family.</text>
</comment>
<feature type="binding site" evidence="4">
    <location>
        <position position="103"/>
    </location>
    <ligand>
        <name>pyridoxal 5'-phosphate</name>
        <dbReference type="ChEBI" id="CHEBI:597326"/>
    </ligand>
</feature>
<keyword evidence="2 4" id="KW-0378">Hydrolase</keyword>
<feature type="binding site" evidence="4">
    <location>
        <position position="174"/>
    </location>
    <ligand>
        <name>pyridoxal 5'-phosphate</name>
        <dbReference type="ChEBI" id="CHEBI:597326"/>
    </ligand>
</feature>
<comment type="caution">
    <text evidence="7">The sequence shown here is derived from an EMBL/GenBank/DDBJ whole genome shotgun (WGS) entry which is preliminary data.</text>
</comment>
<dbReference type="InterPro" id="IPR015422">
    <property type="entry name" value="PyrdxlP-dep_Trfase_small"/>
</dbReference>
<protein>
    <recommendedName>
        <fullName evidence="4 5">Kynureninase</fullName>
        <ecNumber evidence="4 5">3.7.1.3</ecNumber>
    </recommendedName>
    <alternativeName>
        <fullName evidence="4">L-kynurenine hydrolase</fullName>
    </alternativeName>
</protein>
<feature type="binding site" evidence="4">
    <location>
        <position position="228"/>
    </location>
    <ligand>
        <name>pyridoxal 5'-phosphate</name>
        <dbReference type="ChEBI" id="CHEBI:597326"/>
    </ligand>
</feature>